<dbReference type="Proteomes" id="UP000008710">
    <property type="component" value="Chromosome"/>
</dbReference>
<evidence type="ECO:0000313" key="1">
    <source>
        <dbReference type="EMBL" id="ABG92264.1"/>
    </source>
</evidence>
<dbReference type="EMBL" id="CP000431">
    <property type="protein sequence ID" value="ABG92264.1"/>
    <property type="molecule type" value="Genomic_DNA"/>
</dbReference>
<sequence>MRLGVPVDCIIRLRMSTATVTRRCSISDPIGYFEGASTDACPVVAIASDCDLTSETLRYEEIDAAYHASRDPPIPGAEPRVAETARCRNAHC</sequence>
<protein>
    <submittedName>
        <fullName evidence="1">Uncharacterized protein</fullName>
    </submittedName>
</protein>
<name>Q0SJM2_RHOJR</name>
<gene>
    <name evidence="1" type="ordered locus">RHA1_ro00428</name>
</gene>
<organism evidence="1 2">
    <name type="scientific">Rhodococcus jostii (strain RHA1)</name>
    <dbReference type="NCBI Taxonomy" id="101510"/>
    <lineage>
        <taxon>Bacteria</taxon>
        <taxon>Bacillati</taxon>
        <taxon>Actinomycetota</taxon>
        <taxon>Actinomycetes</taxon>
        <taxon>Mycobacteriales</taxon>
        <taxon>Nocardiaceae</taxon>
        <taxon>Rhodococcus</taxon>
    </lineage>
</organism>
<reference evidence="2" key="1">
    <citation type="journal article" date="2006" name="Proc. Natl. Acad. Sci. U.S.A.">
        <title>The complete genome of Rhodococcus sp. RHA1 provides insights into a catabolic powerhouse.</title>
        <authorList>
            <person name="McLeod M.P."/>
            <person name="Warren R.L."/>
            <person name="Hsiao W.W.L."/>
            <person name="Araki N."/>
            <person name="Myhre M."/>
            <person name="Fernandes C."/>
            <person name="Miyazawa D."/>
            <person name="Wong W."/>
            <person name="Lillquist A.L."/>
            <person name="Wang D."/>
            <person name="Dosanjh M."/>
            <person name="Hara H."/>
            <person name="Petrescu A."/>
            <person name="Morin R.D."/>
            <person name="Yang G."/>
            <person name="Stott J.M."/>
            <person name="Schein J.E."/>
            <person name="Shin H."/>
            <person name="Smailus D."/>
            <person name="Siddiqui A.S."/>
            <person name="Marra M.A."/>
            <person name="Jones S.J.M."/>
            <person name="Holt R."/>
            <person name="Brinkman F.S.L."/>
            <person name="Miyauchi K."/>
            <person name="Fukuda M."/>
            <person name="Davies J.E."/>
            <person name="Mohn W.W."/>
            <person name="Eltis L.D."/>
        </authorList>
    </citation>
    <scope>NUCLEOTIDE SEQUENCE [LARGE SCALE GENOMIC DNA]</scope>
    <source>
        <strain evidence="2">RHA1</strain>
    </source>
</reference>
<proteinExistence type="predicted"/>
<dbReference type="KEGG" id="rha:RHA1_ro00428"/>
<accession>Q0SJM2</accession>
<evidence type="ECO:0000313" key="2">
    <source>
        <dbReference type="Proteomes" id="UP000008710"/>
    </source>
</evidence>
<dbReference type="AlphaFoldDB" id="Q0SJM2"/>
<dbReference type="HOGENOM" id="CLU_2411217_0_0_11"/>